<name>A0A7U5MHK4_MYCIT</name>
<proteinExistence type="predicted"/>
<dbReference type="Proteomes" id="UP001529272">
    <property type="component" value="Unassembled WGS sequence"/>
</dbReference>
<feature type="transmembrane region" description="Helical" evidence="1">
    <location>
        <begin position="39"/>
        <end position="61"/>
    </location>
</feature>
<accession>A0A7U5MHK4</accession>
<dbReference type="Proteomes" id="UP000198286">
    <property type="component" value="Chromosome"/>
</dbReference>
<feature type="transmembrane region" description="Helical" evidence="1">
    <location>
        <begin position="73"/>
        <end position="89"/>
    </location>
</feature>
<evidence type="ECO:0000313" key="4">
    <source>
        <dbReference type="Proteomes" id="UP000198286"/>
    </source>
</evidence>
<keyword evidence="1" id="KW-0812">Transmembrane</keyword>
<dbReference type="RefSeq" id="WP_089151370.1">
    <property type="nucleotide sequence ID" value="NZ_CP015267.1"/>
</dbReference>
<dbReference type="EMBL" id="JASZZX010000004">
    <property type="protein sequence ID" value="MDM3925961.1"/>
    <property type="molecule type" value="Genomic_DNA"/>
</dbReference>
<feature type="transmembrane region" description="Helical" evidence="1">
    <location>
        <begin position="9"/>
        <end position="27"/>
    </location>
</feature>
<keyword evidence="1" id="KW-1133">Transmembrane helix</keyword>
<evidence type="ECO:0000256" key="1">
    <source>
        <dbReference type="SAM" id="Phobius"/>
    </source>
</evidence>
<evidence type="ECO:0000313" key="3">
    <source>
        <dbReference type="EMBL" id="MDM3925961.1"/>
    </source>
</evidence>
<dbReference type="EMBL" id="CP015267">
    <property type="protein sequence ID" value="ASL13698.1"/>
    <property type="molecule type" value="Genomic_DNA"/>
</dbReference>
<evidence type="ECO:0000313" key="5">
    <source>
        <dbReference type="Proteomes" id="UP001529272"/>
    </source>
</evidence>
<protein>
    <recommendedName>
        <fullName evidence="6">Transmembrane protein</fullName>
    </recommendedName>
</protein>
<organism evidence="2 4">
    <name type="scientific">Mycobacterium intracellulare subsp. chimaera</name>
    <dbReference type="NCBI Taxonomy" id="222805"/>
    <lineage>
        <taxon>Bacteria</taxon>
        <taxon>Bacillati</taxon>
        <taxon>Actinomycetota</taxon>
        <taxon>Actinomycetes</taxon>
        <taxon>Mycobacteriales</taxon>
        <taxon>Mycobacteriaceae</taxon>
        <taxon>Mycobacterium</taxon>
        <taxon>Mycobacterium avium complex (MAC)</taxon>
    </lineage>
</organism>
<feature type="transmembrane region" description="Helical" evidence="1">
    <location>
        <begin position="104"/>
        <end position="128"/>
    </location>
</feature>
<dbReference type="AlphaFoldDB" id="A0A7U5MHK4"/>
<gene>
    <name evidence="2" type="ORF">MYCOZU2_01257</name>
    <name evidence="3" type="ORF">QRB35_07975</name>
</gene>
<reference evidence="5" key="2">
    <citation type="submission" date="2023-06" db="EMBL/GenBank/DDBJ databases">
        <title>Itaconate inhibition of nontuberculous mycobacteria.</title>
        <authorList>
            <person name="Spilker T."/>
        </authorList>
    </citation>
    <scope>NUCLEOTIDE SEQUENCE [LARGE SCALE GENOMIC DNA]</scope>
    <source>
        <strain evidence="5">FLAC1071</strain>
    </source>
</reference>
<reference evidence="3 5" key="3">
    <citation type="submission" date="2023-06" db="EMBL/GenBank/DDBJ databases">
        <title>Itaconate inhibition of nontuberculous mycobacteria.</title>
        <authorList>
            <person name="Breen P."/>
            <person name="Zimbric M."/>
            <person name="Caverly L."/>
        </authorList>
    </citation>
    <scope>NUCLEOTIDE SEQUENCE [LARGE SCALE GENOMIC DNA]</scope>
    <source>
        <strain evidence="3 5">FLAC1071</strain>
    </source>
</reference>
<evidence type="ECO:0008006" key="6">
    <source>
        <dbReference type="Google" id="ProtNLM"/>
    </source>
</evidence>
<sequence length="140" mass="15858">MIIDMRKAVLLLPIYVAWMVGTDLLFNSSGVNTSNDLPLWLIIGFTIMAVLVVLIVAWYLVQRSRGKVPPKRERVYMGFLIALLISGFIDDGLKALTKLIFHSMSIWILIPFYMVSYAILLAVMVVVINRVTTKPTDTQR</sequence>
<keyword evidence="5" id="KW-1185">Reference proteome</keyword>
<reference evidence="3" key="4">
    <citation type="submission" date="2023-06" db="EMBL/GenBank/DDBJ databases">
        <authorList>
            <person name="Spilker T."/>
        </authorList>
    </citation>
    <scope>NUCLEOTIDE SEQUENCE</scope>
    <source>
        <strain evidence="3">FLAC1071</strain>
    </source>
</reference>
<keyword evidence="1" id="KW-0472">Membrane</keyword>
<evidence type="ECO:0000313" key="2">
    <source>
        <dbReference type="EMBL" id="ASL13698.1"/>
    </source>
</evidence>
<reference evidence="2 4" key="1">
    <citation type="journal article" date="2017" name="Lancet Infect. Dis.">
        <title>Global outbreak of severe Mycobacterium chimaera disease after cardiac surgery: a molecular epidemiological study.</title>
        <authorList>
            <person name="van Ingen J."/>
            <person name="Kohl T."/>
            <person name="Kranzer K."/>
            <person name="Hasse B."/>
            <person name="Keller P."/>
            <person name="Szafranska A."/>
            <person name="Hillemann D."/>
            <person name="Chand M."/>
            <person name="Schreiber P."/>
            <person name="Sommerstein R."/>
            <person name="Berger C."/>
            <person name="Genoni M."/>
            <person name="Ruegg C."/>
            <person name="Troillet N."/>
            <person name="Widmer A.F."/>
            <person name="Becker S.L."/>
            <person name="Herrmann M."/>
            <person name="Eckmanns T."/>
            <person name="Haller S."/>
            <person name="Hoeller C."/>
            <person name="Debast S.B."/>
            <person name="Wolfhagen M.J."/>
            <person name="Hopman J."/>
            <person name="Kluytmans J."/>
            <person name="Langelaar M."/>
            <person name="Notermans D.W."/>
            <person name="ten Oever J."/>
            <person name="van den Barselaar P."/>
            <person name="Vonk A.B.A."/>
            <person name="Vos M.C."/>
            <person name="Ahmed N."/>
            <person name="Brown T."/>
            <person name="Crook D."/>
            <person name="Lamagni T."/>
            <person name="Phin N."/>
            <person name="Smith E.G."/>
            <person name="Zambon M."/>
            <person name="Serr A."/>
            <person name="Goetting T."/>
            <person name="Ebner W."/>
            <person name="Thuermer A."/>
            <person name="Utpatel C."/>
            <person name="Sproer C."/>
            <person name="Bunk B."/>
            <person name="Nubel U."/>
            <person name="Bloemberg G."/>
            <person name="Bottger E."/>
            <person name="Niemann S."/>
            <person name="Wagner D."/>
            <person name="Sax H."/>
        </authorList>
    </citation>
    <scope>NUCLEOTIDE SEQUENCE [LARGE SCALE GENOMIC DNA]</scope>
    <source>
        <strain evidence="2 4">ZUERICH-2</strain>
    </source>
</reference>